<dbReference type="AlphaFoldDB" id="A0A6N3DGW0"/>
<feature type="domain" description="DNA methylase adenine-specific" evidence="1">
    <location>
        <begin position="69"/>
        <end position="175"/>
    </location>
</feature>
<reference evidence="2" key="1">
    <citation type="submission" date="2019-11" db="EMBL/GenBank/DDBJ databases">
        <authorList>
            <person name="Feng L."/>
        </authorList>
    </citation>
    <scope>NUCLEOTIDE SEQUENCE</scope>
    <source>
        <strain evidence="2">FplautiiLFYP42</strain>
    </source>
</reference>
<evidence type="ECO:0000313" key="2">
    <source>
        <dbReference type="EMBL" id="VYU26031.1"/>
    </source>
</evidence>
<dbReference type="GO" id="GO:0032259">
    <property type="term" value="P:methylation"/>
    <property type="evidence" value="ECO:0007669"/>
    <property type="project" value="UniProtKB-KW"/>
</dbReference>
<dbReference type="EMBL" id="CACRUB010000031">
    <property type="protein sequence ID" value="VYU26031.1"/>
    <property type="molecule type" value="Genomic_DNA"/>
</dbReference>
<keyword evidence="2" id="KW-0808">Transferase</keyword>
<dbReference type="SUPFAM" id="SSF53335">
    <property type="entry name" value="S-adenosyl-L-methionine-dependent methyltransferases"/>
    <property type="match status" value="1"/>
</dbReference>
<dbReference type="InterPro" id="IPR003356">
    <property type="entry name" value="DNA_methylase_A-5"/>
</dbReference>
<dbReference type="GO" id="GO:0003677">
    <property type="term" value="F:DNA binding"/>
    <property type="evidence" value="ECO:0007669"/>
    <property type="project" value="InterPro"/>
</dbReference>
<sequence>MMAVSIANTFPGPHRAQREKLYQDHAAKYQAKELDVFAHMAAEVVSALEHNPEQDVLGELFMLLGLSNEWKGQFFTPYNVCRAMAMMTFGPSLKDSLAEKGWFSVNDPACGAGATLIAMANECRRQGINYQTSVLFVAQDIDFLASCMCYIQLSLLGCAGYIVVDDSIMHPAQSYDDRALLPASSQNVWITPMYYRDVWEERRQLAFLSSIRNQNAC</sequence>
<evidence type="ECO:0000259" key="1">
    <source>
        <dbReference type="Pfam" id="PF02384"/>
    </source>
</evidence>
<dbReference type="Pfam" id="PF02384">
    <property type="entry name" value="N6_Mtase"/>
    <property type="match status" value="1"/>
</dbReference>
<accession>A0A6N3DGW0</accession>
<name>A0A6N3DGW0_FLAPL</name>
<protein>
    <submittedName>
        <fullName evidence="2">N-6 DNA Methylase</fullName>
    </submittedName>
</protein>
<dbReference type="PRINTS" id="PR00507">
    <property type="entry name" value="N12N6MTFRASE"/>
</dbReference>
<dbReference type="InterPro" id="IPR029063">
    <property type="entry name" value="SAM-dependent_MTases_sf"/>
</dbReference>
<dbReference type="GO" id="GO:0008170">
    <property type="term" value="F:N-methyltransferase activity"/>
    <property type="evidence" value="ECO:0007669"/>
    <property type="project" value="InterPro"/>
</dbReference>
<gene>
    <name evidence="2" type="ORF">FPLFYP42_01743</name>
</gene>
<keyword evidence="2" id="KW-0489">Methyltransferase</keyword>
<organism evidence="2">
    <name type="scientific">Flavonifractor plautii</name>
    <name type="common">Fusobacterium plautii</name>
    <dbReference type="NCBI Taxonomy" id="292800"/>
    <lineage>
        <taxon>Bacteria</taxon>
        <taxon>Bacillati</taxon>
        <taxon>Bacillota</taxon>
        <taxon>Clostridia</taxon>
        <taxon>Eubacteriales</taxon>
        <taxon>Oscillospiraceae</taxon>
        <taxon>Flavonifractor</taxon>
    </lineage>
</organism>
<proteinExistence type="predicted"/>
<dbReference type="Gene3D" id="3.40.50.150">
    <property type="entry name" value="Vaccinia Virus protein VP39"/>
    <property type="match status" value="1"/>
</dbReference>